<gene>
    <name evidence="11" type="ORF">ASCRUDRAFT_77413</name>
</gene>
<feature type="transmembrane region" description="Helical" evidence="8">
    <location>
        <begin position="373"/>
        <end position="393"/>
    </location>
</feature>
<organism evidence="11 12">
    <name type="scientific">Ascoidea rubescens DSM 1968</name>
    <dbReference type="NCBI Taxonomy" id="1344418"/>
    <lineage>
        <taxon>Eukaryota</taxon>
        <taxon>Fungi</taxon>
        <taxon>Dikarya</taxon>
        <taxon>Ascomycota</taxon>
        <taxon>Saccharomycotina</taxon>
        <taxon>Saccharomycetes</taxon>
        <taxon>Ascoideaceae</taxon>
        <taxon>Ascoidea</taxon>
    </lineage>
</organism>
<sequence length="679" mass="76372">MKLFLFLLLFLSSIIPALCKRSLTASSLVTCMDSSQLSASKFNVVFNPDDNSLHYDLDLSSEIDGYVQALIQVYAYGFEIIRNDLDLCSLDLKQFCPLYPGPVDIDSVNYIDLDLANQIPNIAYTVPDIDAFLRLTVTNNNGTQIACIQASFSNGKSVSHVAVKWVTAGIAGLGLLVSALLSCFGNSNAASHISSNALSLFTYFQSVVIVTMLHVDQLPPIASAWSQNLSWSMGLINIKFMQDIFRWYVQSTGGSPTTYFSSEAISILVQRAYNLIKKRSKTIVLYGNSHLLIFRGIKRVGYLAGIETSSIVVTGFTFFIVCAYVLIVISILAKLILKLRSNILKGSLSKYIYIGFAQLTIFSLWEFTERDSTAIVVLAALFLFTAIAILYYACYRTLYFGRMGIINNKNPASNLYGDENVLNKYGFFYTMYNAKTYWWSSVHLIHITIKCIFIALCQKYGKVQTLVVFINDLIYFIALIYYKPFLDKPTNILNILIMTVTTLNSFLFLFFSNLFHQPAAVGSIMGWVFFILNAAFSLILLIWVIFYSSLAIFSKNPDSRFQPAKDDRRSFQKRNSLTSNSIMSLKDDDNNDKPAELLALGTTAKDHQLNWDTDLKRASQLSYDSLSKNYNNSSNYNSDNSNTNSNPNSNINSPIDNNIDAYINSNNNPNLYNDMYNKY</sequence>
<dbReference type="Pfam" id="PF06011">
    <property type="entry name" value="TRP"/>
    <property type="match status" value="1"/>
</dbReference>
<dbReference type="GeneID" id="30967492"/>
<dbReference type="OrthoDB" id="5212126at2759"/>
<keyword evidence="4 9" id="KW-0732">Signal</keyword>
<evidence type="ECO:0000256" key="4">
    <source>
        <dbReference type="ARBA" id="ARBA00022729"/>
    </source>
</evidence>
<feature type="transmembrane region" description="Helical" evidence="8">
    <location>
        <begin position="348"/>
        <end position="367"/>
    </location>
</feature>
<dbReference type="PANTHER" id="PTHR31145:SF4">
    <property type="entry name" value="FLAVIN CARRIER PROTEIN 1-RELATED"/>
    <property type="match status" value="1"/>
</dbReference>
<keyword evidence="3 8" id="KW-0812">Transmembrane</keyword>
<name>A0A1D2VBJ2_9ASCO</name>
<evidence type="ECO:0000256" key="6">
    <source>
        <dbReference type="ARBA" id="ARBA00023136"/>
    </source>
</evidence>
<dbReference type="InterPro" id="IPR032800">
    <property type="entry name" value="TRP_N"/>
</dbReference>
<feature type="transmembrane region" description="Helical" evidence="8">
    <location>
        <begin position="462"/>
        <end position="481"/>
    </location>
</feature>
<dbReference type="GO" id="GO:0009272">
    <property type="term" value="P:fungal-type cell wall biogenesis"/>
    <property type="evidence" value="ECO:0007669"/>
    <property type="project" value="TreeGrafter"/>
</dbReference>
<evidence type="ECO:0000313" key="11">
    <source>
        <dbReference type="EMBL" id="ODV58996.1"/>
    </source>
</evidence>
<dbReference type="Pfam" id="PF14558">
    <property type="entry name" value="TRP_N"/>
    <property type="match status" value="1"/>
</dbReference>
<feature type="transmembrane region" description="Helical" evidence="8">
    <location>
        <begin position="527"/>
        <end position="553"/>
    </location>
</feature>
<feature type="chain" id="PRO_5008910383" evidence="9">
    <location>
        <begin position="20"/>
        <end position="679"/>
    </location>
</feature>
<evidence type="ECO:0000256" key="2">
    <source>
        <dbReference type="ARBA" id="ARBA00010642"/>
    </source>
</evidence>
<dbReference type="EMBL" id="KV454488">
    <property type="protein sequence ID" value="ODV58996.1"/>
    <property type="molecule type" value="Genomic_DNA"/>
</dbReference>
<dbReference type="SMART" id="SM01320">
    <property type="entry name" value="TRP_N"/>
    <property type="match status" value="1"/>
</dbReference>
<accession>A0A1D2VBJ2</accession>
<dbReference type="STRING" id="1344418.A0A1D2VBJ2"/>
<evidence type="ECO:0000256" key="7">
    <source>
        <dbReference type="SAM" id="MobiDB-lite"/>
    </source>
</evidence>
<evidence type="ECO:0000256" key="5">
    <source>
        <dbReference type="ARBA" id="ARBA00022989"/>
    </source>
</evidence>
<evidence type="ECO:0000256" key="3">
    <source>
        <dbReference type="ARBA" id="ARBA00022692"/>
    </source>
</evidence>
<evidence type="ECO:0000256" key="9">
    <source>
        <dbReference type="SAM" id="SignalP"/>
    </source>
</evidence>
<dbReference type="GO" id="GO:0016020">
    <property type="term" value="C:membrane"/>
    <property type="evidence" value="ECO:0007669"/>
    <property type="project" value="UniProtKB-SubCell"/>
</dbReference>
<dbReference type="InterPro" id="IPR010308">
    <property type="entry name" value="TRP_C"/>
</dbReference>
<feature type="transmembrane region" description="Helical" evidence="8">
    <location>
        <begin position="493"/>
        <end position="515"/>
    </location>
</feature>
<evidence type="ECO:0000259" key="10">
    <source>
        <dbReference type="SMART" id="SM01320"/>
    </source>
</evidence>
<dbReference type="AlphaFoldDB" id="A0A1D2VBJ2"/>
<feature type="transmembrane region" description="Helical" evidence="8">
    <location>
        <begin position="311"/>
        <end position="336"/>
    </location>
</feature>
<evidence type="ECO:0000313" key="12">
    <source>
        <dbReference type="Proteomes" id="UP000095038"/>
    </source>
</evidence>
<keyword evidence="5 8" id="KW-1133">Transmembrane helix</keyword>
<dbReference type="FunCoup" id="A0A1D2VBJ2">
    <property type="interactions" value="57"/>
</dbReference>
<keyword evidence="6 8" id="KW-0472">Membrane</keyword>
<feature type="signal peptide" evidence="9">
    <location>
        <begin position="1"/>
        <end position="19"/>
    </location>
</feature>
<proteinExistence type="inferred from homology"/>
<dbReference type="RefSeq" id="XP_020045303.1">
    <property type="nucleotide sequence ID" value="XM_020193856.1"/>
</dbReference>
<comment type="similarity">
    <text evidence="2">Belongs to the transient receptor potential (TRP) ion channel family.</text>
</comment>
<feature type="region of interest" description="Disordered" evidence="7">
    <location>
        <begin position="632"/>
        <end position="653"/>
    </location>
</feature>
<dbReference type="Proteomes" id="UP000095038">
    <property type="component" value="Unassembled WGS sequence"/>
</dbReference>
<comment type="subcellular location">
    <subcellularLocation>
        <location evidence="1">Membrane</location>
        <topology evidence="1">Multi-pass membrane protein</topology>
    </subcellularLocation>
</comment>
<dbReference type="GO" id="GO:0055085">
    <property type="term" value="P:transmembrane transport"/>
    <property type="evidence" value="ECO:0007669"/>
    <property type="project" value="TreeGrafter"/>
</dbReference>
<protein>
    <submittedName>
        <fullName evidence="11">TRP-domain-containing protein</fullName>
    </submittedName>
</protein>
<evidence type="ECO:0000256" key="8">
    <source>
        <dbReference type="SAM" id="Phobius"/>
    </source>
</evidence>
<feature type="domain" description="ML-like" evidence="10">
    <location>
        <begin position="21"/>
        <end position="159"/>
    </location>
</feature>
<reference evidence="12" key="1">
    <citation type="submission" date="2016-05" db="EMBL/GenBank/DDBJ databases">
        <title>Comparative genomics of biotechnologically important yeasts.</title>
        <authorList>
            <consortium name="DOE Joint Genome Institute"/>
            <person name="Riley R."/>
            <person name="Haridas S."/>
            <person name="Wolfe K.H."/>
            <person name="Lopes M.R."/>
            <person name="Hittinger C.T."/>
            <person name="Goker M."/>
            <person name="Salamov A."/>
            <person name="Wisecaver J."/>
            <person name="Long T.M."/>
            <person name="Aerts A.L."/>
            <person name="Barry K."/>
            <person name="Choi C."/>
            <person name="Clum A."/>
            <person name="Coughlan A.Y."/>
            <person name="Deshpande S."/>
            <person name="Douglass A.P."/>
            <person name="Hanson S.J."/>
            <person name="Klenk H.-P."/>
            <person name="Labutti K."/>
            <person name="Lapidus A."/>
            <person name="Lindquist E."/>
            <person name="Lipzen A."/>
            <person name="Meier-Kolthoff J.P."/>
            <person name="Ohm R.A."/>
            <person name="Otillar R.P."/>
            <person name="Pangilinan J."/>
            <person name="Peng Y."/>
            <person name="Rokas A."/>
            <person name="Rosa C.A."/>
            <person name="Scheuner C."/>
            <person name="Sibirny A.A."/>
            <person name="Slot J.C."/>
            <person name="Stielow J.B."/>
            <person name="Sun H."/>
            <person name="Kurtzman C.P."/>
            <person name="Blackwell M."/>
            <person name="Grigoriev I.V."/>
            <person name="Jeffries T.W."/>
        </authorList>
    </citation>
    <scope>NUCLEOTIDE SEQUENCE [LARGE SCALE GENOMIC DNA]</scope>
    <source>
        <strain evidence="12">DSM 1968</strain>
    </source>
</reference>
<dbReference type="PANTHER" id="PTHR31145">
    <property type="entry name" value="INTEGRAL MEMBRANE PROTEIN (AFU_ORTHOLOGUE AFUA_7G01610)"/>
    <property type="match status" value="1"/>
</dbReference>
<feature type="transmembrane region" description="Helical" evidence="8">
    <location>
        <begin position="437"/>
        <end position="456"/>
    </location>
</feature>
<keyword evidence="12" id="KW-1185">Reference proteome</keyword>
<dbReference type="InParanoid" id="A0A1D2VBJ2"/>
<dbReference type="InterPro" id="IPR040241">
    <property type="entry name" value="TRP_Flc/Pkd2-like"/>
</dbReference>
<evidence type="ECO:0000256" key="1">
    <source>
        <dbReference type="ARBA" id="ARBA00004141"/>
    </source>
</evidence>